<dbReference type="AlphaFoldDB" id="A7GY95"/>
<dbReference type="InterPro" id="IPR032427">
    <property type="entry name" value="P22_portal"/>
</dbReference>
<dbReference type="HOGENOM" id="CLU_039391_0_0_7"/>
<dbReference type="STRING" id="360105.CCV52592_0386"/>
<evidence type="ECO:0000313" key="1">
    <source>
        <dbReference type="EMBL" id="EAT99697.1"/>
    </source>
</evidence>
<dbReference type="RefSeq" id="WP_011992243.1">
    <property type="nucleotide sequence ID" value="NC_009715.2"/>
</dbReference>
<proteinExistence type="predicted"/>
<evidence type="ECO:0000313" key="2">
    <source>
        <dbReference type="Proteomes" id="UP000006380"/>
    </source>
</evidence>
<evidence type="ECO:0008006" key="3">
    <source>
        <dbReference type="Google" id="ProtNLM"/>
    </source>
</evidence>
<reference evidence="1" key="1">
    <citation type="submission" date="2016-07" db="EMBL/GenBank/DDBJ databases">
        <title>Comparative genomics of the Campylobacter concisus group.</title>
        <authorList>
            <person name="Miller W.G."/>
            <person name="Yee E."/>
            <person name="Chapman M.H."/>
            <person name="Huynh S."/>
            <person name="Bono J.L."/>
            <person name="On S.L.W."/>
            <person name="StLeger J."/>
            <person name="Foster G."/>
            <person name="Parker C.T."/>
        </authorList>
    </citation>
    <scope>NUCLEOTIDE SEQUENCE</scope>
    <source>
        <strain evidence="1">525.92</strain>
    </source>
</reference>
<dbReference type="Pfam" id="PF16510">
    <property type="entry name" value="P22_portal"/>
    <property type="match status" value="1"/>
</dbReference>
<accession>A7GY95</accession>
<name>A7GY95_CAMC5</name>
<organism evidence="1 2">
    <name type="scientific">Campylobacter curvus (strain 525.92)</name>
    <dbReference type="NCBI Taxonomy" id="360105"/>
    <lineage>
        <taxon>Bacteria</taxon>
        <taxon>Pseudomonadati</taxon>
        <taxon>Campylobacterota</taxon>
        <taxon>Epsilonproteobacteria</taxon>
        <taxon>Campylobacterales</taxon>
        <taxon>Campylobacteraceae</taxon>
        <taxon>Campylobacter</taxon>
    </lineage>
</organism>
<dbReference type="Proteomes" id="UP000006380">
    <property type="component" value="Chromosome"/>
</dbReference>
<dbReference type="KEGG" id="ccv:CCV52592_0386"/>
<sequence length="576" mass="65464">MLNIDQLKDILEEATQKNAASIAEYRLAKRYYGGKQLPSDVITILEERGQPPIHENILAMLIEKIQGYKDMSRQDTEVIGRQKADRDMALVLGDIIKAISDTLEFSRQKKRNDENLLLGLGVAEVWIKELDASDEWGKKEKAITVSTIPSDMFYIDPYSCEEDASDAKYFIKLMSMDFEDAKVYFGQKANALKLNIISRYRKRVNIYEFWIKEPDSQSQNGYTWNRYIMGDTLVLLRYEKSPFANGMHPFAVCKLKIDDENRWYGFFRNLKPQIDFINFAENRMANMIGSSKILYESDAVDDADTFAKEINIDNAVVRVKNGALADKKIEIVNNQPQISNLSAKVADARATAQRLSGLNDETLGLAVNRLSGSAIEQRNNAGIVSLQGFLSASAAMDKMIFLKAIDLITRYFDAEQVFRIVEKDNAERYFTINEKERDANGDVKIKDGKAVVKNKIKVGMYDISLNLVPHVKTKREDILKHWAEIIKTITPIDPNMIKRLIPLMLDDSDSPIARDVREMMIADDEQASKQASPAEQLQMQNMQLDLQLKQAKIQNLKADALKKIGEGKEEMGRARG</sequence>
<protein>
    <recommendedName>
        <fullName evidence="3">Portal protein</fullName>
    </recommendedName>
</protein>
<dbReference type="EMBL" id="CP000767">
    <property type="protein sequence ID" value="EAT99697.1"/>
    <property type="molecule type" value="Genomic_DNA"/>
</dbReference>
<dbReference type="OrthoDB" id="5314349at2"/>
<keyword evidence="2" id="KW-1185">Reference proteome</keyword>
<gene>
    <name evidence="1" type="ORF">CCV52592_0386</name>
</gene>